<evidence type="ECO:0000256" key="1">
    <source>
        <dbReference type="ARBA" id="ARBA00004141"/>
    </source>
</evidence>
<dbReference type="Pfam" id="PF01925">
    <property type="entry name" value="TauE"/>
    <property type="match status" value="1"/>
</dbReference>
<evidence type="ECO:0000313" key="7">
    <source>
        <dbReference type="EMBL" id="GAA4754019.1"/>
    </source>
</evidence>
<dbReference type="RefSeq" id="WP_345529233.1">
    <property type="nucleotide sequence ID" value="NZ_BAABKN010000029.1"/>
</dbReference>
<keyword evidence="6" id="KW-1003">Cell membrane</keyword>
<name>A0ABP8ZDS4_9ACTN</name>
<protein>
    <recommendedName>
        <fullName evidence="6">Probable membrane transporter protein</fullName>
    </recommendedName>
</protein>
<feature type="transmembrane region" description="Helical" evidence="6">
    <location>
        <begin position="205"/>
        <end position="222"/>
    </location>
</feature>
<reference evidence="8" key="1">
    <citation type="journal article" date="2019" name="Int. J. Syst. Evol. Microbiol.">
        <title>The Global Catalogue of Microorganisms (GCM) 10K type strain sequencing project: providing services to taxonomists for standard genome sequencing and annotation.</title>
        <authorList>
            <consortium name="The Broad Institute Genomics Platform"/>
            <consortium name="The Broad Institute Genome Sequencing Center for Infectious Disease"/>
            <person name="Wu L."/>
            <person name="Ma J."/>
        </authorList>
    </citation>
    <scope>NUCLEOTIDE SEQUENCE [LARGE SCALE GENOMIC DNA]</scope>
    <source>
        <strain evidence="8">JCM 18532</strain>
    </source>
</reference>
<dbReference type="PANTHER" id="PTHR43701:SF5">
    <property type="entry name" value="MEMBRANE TRANSPORTER PROTEIN-RELATED"/>
    <property type="match status" value="1"/>
</dbReference>
<keyword evidence="3 6" id="KW-0812">Transmembrane</keyword>
<comment type="similarity">
    <text evidence="2 6">Belongs to the 4-toluene sulfonate uptake permease (TSUP) (TC 2.A.102) family.</text>
</comment>
<evidence type="ECO:0000256" key="6">
    <source>
        <dbReference type="RuleBase" id="RU363041"/>
    </source>
</evidence>
<feature type="transmembrane region" description="Helical" evidence="6">
    <location>
        <begin position="171"/>
        <end position="193"/>
    </location>
</feature>
<dbReference type="InterPro" id="IPR051598">
    <property type="entry name" value="TSUP/Inactive_protease-like"/>
</dbReference>
<keyword evidence="4 6" id="KW-1133">Transmembrane helix</keyword>
<dbReference type="InterPro" id="IPR002781">
    <property type="entry name" value="TM_pro_TauE-like"/>
</dbReference>
<evidence type="ECO:0000256" key="4">
    <source>
        <dbReference type="ARBA" id="ARBA00022989"/>
    </source>
</evidence>
<keyword evidence="8" id="KW-1185">Reference proteome</keyword>
<proteinExistence type="inferred from homology"/>
<feature type="transmembrane region" description="Helical" evidence="6">
    <location>
        <begin position="101"/>
        <end position="118"/>
    </location>
</feature>
<feature type="transmembrane region" description="Helical" evidence="6">
    <location>
        <begin position="130"/>
        <end position="151"/>
    </location>
</feature>
<keyword evidence="5 6" id="KW-0472">Membrane</keyword>
<dbReference type="EMBL" id="BAABKN010000029">
    <property type="protein sequence ID" value="GAA4754019.1"/>
    <property type="molecule type" value="Genomic_DNA"/>
</dbReference>
<comment type="caution">
    <text evidence="7">The sequence shown here is derived from an EMBL/GenBank/DDBJ whole genome shotgun (WGS) entry which is preliminary data.</text>
</comment>
<evidence type="ECO:0000313" key="8">
    <source>
        <dbReference type="Proteomes" id="UP001499882"/>
    </source>
</evidence>
<sequence>MDRDLVALLAGFLVAVVTTPVGVSGAVFLLPVQMSVLGVPNPQLTPTNLVFNVVSGPGGLLRYVRRRQLDRALALQLIAGSAPGIVLGALLRVYVVADPEVFRLLAVAVLVPSGLLILRPPAPGSLHRRIRPRTVVGLAFAVGTVGGIYGIGGGSVLGPILVGTGMAVSRVAPAALASTWVTSIVGVATYAVISSYADGPIAPDWSLGLAAGIGGLVGGWVGASVQPRISEAGLRRLLGVLALVLAGWYLLQSFT</sequence>
<dbReference type="PANTHER" id="PTHR43701">
    <property type="entry name" value="MEMBRANE TRANSPORTER PROTEIN MJ0441-RELATED"/>
    <property type="match status" value="1"/>
</dbReference>
<comment type="subcellular location">
    <subcellularLocation>
        <location evidence="6">Cell membrane</location>
        <topology evidence="6">Multi-pass membrane protein</topology>
    </subcellularLocation>
    <subcellularLocation>
        <location evidence="1">Membrane</location>
        <topology evidence="1">Multi-pass membrane protein</topology>
    </subcellularLocation>
</comment>
<accession>A0ABP8ZDS4</accession>
<gene>
    <name evidence="7" type="ORF">GCM10023350_44210</name>
</gene>
<evidence type="ECO:0000256" key="2">
    <source>
        <dbReference type="ARBA" id="ARBA00009142"/>
    </source>
</evidence>
<feature type="transmembrane region" description="Helical" evidence="6">
    <location>
        <begin position="49"/>
        <end position="65"/>
    </location>
</feature>
<feature type="transmembrane region" description="Helical" evidence="6">
    <location>
        <begin position="72"/>
        <end position="95"/>
    </location>
</feature>
<feature type="transmembrane region" description="Helical" evidence="6">
    <location>
        <begin position="234"/>
        <end position="251"/>
    </location>
</feature>
<evidence type="ECO:0000256" key="5">
    <source>
        <dbReference type="ARBA" id="ARBA00023136"/>
    </source>
</evidence>
<dbReference type="Proteomes" id="UP001499882">
    <property type="component" value="Unassembled WGS sequence"/>
</dbReference>
<evidence type="ECO:0000256" key="3">
    <source>
        <dbReference type="ARBA" id="ARBA00022692"/>
    </source>
</evidence>
<organism evidence="7 8">
    <name type="scientific">Nocardioides endophyticus</name>
    <dbReference type="NCBI Taxonomy" id="1353775"/>
    <lineage>
        <taxon>Bacteria</taxon>
        <taxon>Bacillati</taxon>
        <taxon>Actinomycetota</taxon>
        <taxon>Actinomycetes</taxon>
        <taxon>Propionibacteriales</taxon>
        <taxon>Nocardioidaceae</taxon>
        <taxon>Nocardioides</taxon>
    </lineage>
</organism>